<comment type="caution">
    <text evidence="2">The sequence shown here is derived from an EMBL/GenBank/DDBJ whole genome shotgun (WGS) entry which is preliminary data.</text>
</comment>
<sequence>MFYKRRLAEGKKKKPLSSTSFIYKNQRDELSCLSKLNVEPNSSSRKKGDRKGKKKVEPSEGKTHKRKLVMIKNARPPSPPKRQMTINESLKKPTKVKPISSIRTVETELSDEEGGLIKLKRGKEASKSGSSSGLSKENAQNFLGGRSDEIIPAILEMLPVERLNKEFGQKAEAKRLRAEVSTADKVIEAFRMKHAKAESKIGFLNVENEEMKKEVHICKAMTKRVENSENLRKIGEPSTPIDDADSSDGEESKAKLQQDEVVP</sequence>
<feature type="region of interest" description="Disordered" evidence="1">
    <location>
        <begin position="120"/>
        <end position="142"/>
    </location>
</feature>
<evidence type="ECO:0000313" key="2">
    <source>
        <dbReference type="EMBL" id="CAA2999654.1"/>
    </source>
</evidence>
<proteinExistence type="predicted"/>
<keyword evidence="3" id="KW-1185">Reference proteome</keyword>
<evidence type="ECO:0000256" key="1">
    <source>
        <dbReference type="SAM" id="MobiDB-lite"/>
    </source>
</evidence>
<protein>
    <submittedName>
        <fullName evidence="2">Uncharacterized protein</fullName>
    </submittedName>
</protein>
<accession>A0A8S0T476</accession>
<feature type="region of interest" description="Disordered" evidence="1">
    <location>
        <begin position="226"/>
        <end position="263"/>
    </location>
</feature>
<feature type="compositionally biased region" description="Basic residues" evidence="1">
    <location>
        <begin position="44"/>
        <end position="54"/>
    </location>
</feature>
<evidence type="ECO:0000313" key="3">
    <source>
        <dbReference type="Proteomes" id="UP000594638"/>
    </source>
</evidence>
<dbReference type="Proteomes" id="UP000594638">
    <property type="component" value="Unassembled WGS sequence"/>
</dbReference>
<feature type="compositionally biased region" description="Low complexity" evidence="1">
    <location>
        <begin position="127"/>
        <end position="136"/>
    </location>
</feature>
<feature type="compositionally biased region" description="Basic and acidic residues" evidence="1">
    <location>
        <begin position="250"/>
        <end position="263"/>
    </location>
</feature>
<dbReference type="Gramene" id="OE9A046620T1">
    <property type="protein sequence ID" value="OE9A046620C1"/>
    <property type="gene ID" value="OE9A046620"/>
</dbReference>
<feature type="region of interest" description="Disordered" evidence="1">
    <location>
        <begin position="34"/>
        <end position="107"/>
    </location>
</feature>
<gene>
    <name evidence="2" type="ORF">OLEA9_A046620</name>
</gene>
<reference evidence="2 3" key="1">
    <citation type="submission" date="2019-12" db="EMBL/GenBank/DDBJ databases">
        <authorList>
            <person name="Alioto T."/>
            <person name="Alioto T."/>
            <person name="Gomez Garrido J."/>
        </authorList>
    </citation>
    <scope>NUCLEOTIDE SEQUENCE [LARGE SCALE GENOMIC DNA]</scope>
</reference>
<name>A0A8S0T476_OLEEU</name>
<organism evidence="2 3">
    <name type="scientific">Olea europaea subsp. europaea</name>
    <dbReference type="NCBI Taxonomy" id="158383"/>
    <lineage>
        <taxon>Eukaryota</taxon>
        <taxon>Viridiplantae</taxon>
        <taxon>Streptophyta</taxon>
        <taxon>Embryophyta</taxon>
        <taxon>Tracheophyta</taxon>
        <taxon>Spermatophyta</taxon>
        <taxon>Magnoliopsida</taxon>
        <taxon>eudicotyledons</taxon>
        <taxon>Gunneridae</taxon>
        <taxon>Pentapetalae</taxon>
        <taxon>asterids</taxon>
        <taxon>lamiids</taxon>
        <taxon>Lamiales</taxon>
        <taxon>Oleaceae</taxon>
        <taxon>Oleeae</taxon>
        <taxon>Olea</taxon>
    </lineage>
</organism>
<dbReference type="EMBL" id="CACTIH010005644">
    <property type="protein sequence ID" value="CAA2999654.1"/>
    <property type="molecule type" value="Genomic_DNA"/>
</dbReference>
<dbReference type="AlphaFoldDB" id="A0A8S0T476"/>
<feature type="compositionally biased region" description="Basic and acidic residues" evidence="1">
    <location>
        <begin position="226"/>
        <end position="235"/>
    </location>
</feature>